<reference evidence="17 18" key="1">
    <citation type="submission" date="2019-07" db="EMBL/GenBank/DDBJ databases">
        <title>Genomic Encyclopedia of Type Strains, Phase I: the one thousand microbial genomes (KMG-I) project.</title>
        <authorList>
            <person name="Kyrpides N."/>
        </authorList>
    </citation>
    <scope>NUCLEOTIDE SEQUENCE [LARGE SCALE GENOMIC DNA]</scope>
    <source>
        <strain evidence="17 18">DSM 16647</strain>
    </source>
</reference>
<dbReference type="GO" id="GO:0008531">
    <property type="term" value="F:riboflavin kinase activity"/>
    <property type="evidence" value="ECO:0007669"/>
    <property type="project" value="UniProtKB-UniRule"/>
</dbReference>
<proteinExistence type="inferred from homology"/>
<dbReference type="SUPFAM" id="SSF52374">
    <property type="entry name" value="Nucleotidylyl transferase"/>
    <property type="match status" value="1"/>
</dbReference>
<dbReference type="FunFam" id="2.40.30.30:FF:000003">
    <property type="entry name" value="Riboflavin biosynthesis protein"/>
    <property type="match status" value="1"/>
</dbReference>
<keyword evidence="11 15" id="KW-0067">ATP-binding</keyword>
<dbReference type="PANTHER" id="PTHR22749">
    <property type="entry name" value="RIBOFLAVIN KINASE/FMN ADENYLYLTRANSFERASE"/>
    <property type="match status" value="1"/>
</dbReference>
<dbReference type="Gene3D" id="3.40.50.620">
    <property type="entry name" value="HUPs"/>
    <property type="match status" value="1"/>
</dbReference>
<keyword evidence="18" id="KW-1185">Reference proteome</keyword>
<dbReference type="Proteomes" id="UP000322294">
    <property type="component" value="Unassembled WGS sequence"/>
</dbReference>
<dbReference type="EC" id="2.7.1.26" evidence="15"/>
<comment type="pathway">
    <text evidence="3 15">Cofactor biosynthesis; FMN biosynthesis; FMN from riboflavin (ATP route): step 1/1.</text>
</comment>
<protein>
    <recommendedName>
        <fullName evidence="15">Riboflavin biosynthesis protein</fullName>
    </recommendedName>
    <domain>
        <recommendedName>
            <fullName evidence="15">Riboflavin kinase</fullName>
            <ecNumber evidence="15">2.7.1.26</ecNumber>
        </recommendedName>
        <alternativeName>
            <fullName evidence="15">Flavokinase</fullName>
        </alternativeName>
    </domain>
    <domain>
        <recommendedName>
            <fullName evidence="15">FMN adenylyltransferase</fullName>
            <ecNumber evidence="15">2.7.7.2</ecNumber>
        </recommendedName>
        <alternativeName>
            <fullName evidence="15">FAD pyrophosphorylase</fullName>
        </alternativeName>
        <alternativeName>
            <fullName evidence="15">FAD synthase</fullName>
        </alternativeName>
    </domain>
</protein>
<dbReference type="AlphaFoldDB" id="A0A5S5ARZ6"/>
<dbReference type="EC" id="2.7.7.2" evidence="15"/>
<gene>
    <name evidence="17" type="ORF">LZ11_01365</name>
</gene>
<comment type="pathway">
    <text evidence="2 15">Cofactor biosynthesis; FAD biosynthesis; FAD from FMN: step 1/1.</text>
</comment>
<dbReference type="NCBIfam" id="NF004160">
    <property type="entry name" value="PRK05627.1-3"/>
    <property type="match status" value="1"/>
</dbReference>
<dbReference type="NCBIfam" id="TIGR00083">
    <property type="entry name" value="ribF"/>
    <property type="match status" value="1"/>
</dbReference>
<dbReference type="InterPro" id="IPR015865">
    <property type="entry name" value="Riboflavin_kinase_bac/euk"/>
</dbReference>
<dbReference type="PANTHER" id="PTHR22749:SF6">
    <property type="entry name" value="RIBOFLAVIN KINASE"/>
    <property type="match status" value="1"/>
</dbReference>
<dbReference type="InterPro" id="IPR015864">
    <property type="entry name" value="FAD_synthase"/>
</dbReference>
<name>A0A5S5ARZ6_9FIRM</name>
<comment type="similarity">
    <text evidence="15">Belongs to the ribF family.</text>
</comment>
<dbReference type="CDD" id="cd02064">
    <property type="entry name" value="FAD_synthetase_N"/>
    <property type="match status" value="1"/>
</dbReference>
<evidence type="ECO:0000256" key="13">
    <source>
        <dbReference type="ARBA" id="ARBA00047880"/>
    </source>
</evidence>
<comment type="function">
    <text evidence="1">Catalyzes the phosphorylation of riboflavin to FMN followed by the adenylation of FMN to FAD.</text>
</comment>
<keyword evidence="4 15" id="KW-0285">Flavoprotein</keyword>
<dbReference type="SMART" id="SM00904">
    <property type="entry name" value="Flavokinase"/>
    <property type="match status" value="1"/>
</dbReference>
<evidence type="ECO:0000256" key="10">
    <source>
        <dbReference type="ARBA" id="ARBA00022827"/>
    </source>
</evidence>
<evidence type="ECO:0000256" key="3">
    <source>
        <dbReference type="ARBA" id="ARBA00005201"/>
    </source>
</evidence>
<dbReference type="GO" id="GO:0005524">
    <property type="term" value="F:ATP binding"/>
    <property type="evidence" value="ECO:0007669"/>
    <property type="project" value="UniProtKB-UniRule"/>
</dbReference>
<dbReference type="UniPathway" id="UPA00276">
    <property type="reaction ID" value="UER00406"/>
</dbReference>
<dbReference type="RefSeq" id="WP_148867125.1">
    <property type="nucleotide sequence ID" value="NZ_VNHO01000012.1"/>
</dbReference>
<comment type="catalytic activity">
    <reaction evidence="14 15">
        <text>FMN + ATP + H(+) = FAD + diphosphate</text>
        <dbReference type="Rhea" id="RHEA:17237"/>
        <dbReference type="ChEBI" id="CHEBI:15378"/>
        <dbReference type="ChEBI" id="CHEBI:30616"/>
        <dbReference type="ChEBI" id="CHEBI:33019"/>
        <dbReference type="ChEBI" id="CHEBI:57692"/>
        <dbReference type="ChEBI" id="CHEBI:58210"/>
        <dbReference type="EC" id="2.7.7.2"/>
    </reaction>
</comment>
<evidence type="ECO:0000256" key="2">
    <source>
        <dbReference type="ARBA" id="ARBA00004726"/>
    </source>
</evidence>
<feature type="domain" description="Riboflavin kinase" evidence="16">
    <location>
        <begin position="182"/>
        <end position="310"/>
    </location>
</feature>
<keyword evidence="9 15" id="KW-0418">Kinase</keyword>
<evidence type="ECO:0000313" key="17">
    <source>
        <dbReference type="EMBL" id="TYP54298.1"/>
    </source>
</evidence>
<keyword evidence="7 15" id="KW-0548">Nucleotidyltransferase</keyword>
<evidence type="ECO:0000256" key="1">
    <source>
        <dbReference type="ARBA" id="ARBA00002121"/>
    </source>
</evidence>
<dbReference type="PIRSF" id="PIRSF004491">
    <property type="entry name" value="FAD_Synth"/>
    <property type="match status" value="1"/>
</dbReference>
<evidence type="ECO:0000256" key="6">
    <source>
        <dbReference type="ARBA" id="ARBA00022679"/>
    </source>
</evidence>
<keyword evidence="12" id="KW-0511">Multifunctional enzyme</keyword>
<dbReference type="GO" id="GO:0009231">
    <property type="term" value="P:riboflavin biosynthetic process"/>
    <property type="evidence" value="ECO:0007669"/>
    <property type="project" value="InterPro"/>
</dbReference>
<keyword evidence="8 15" id="KW-0547">Nucleotide-binding</keyword>
<evidence type="ECO:0000256" key="14">
    <source>
        <dbReference type="ARBA" id="ARBA00049494"/>
    </source>
</evidence>
<evidence type="ECO:0000256" key="12">
    <source>
        <dbReference type="ARBA" id="ARBA00023268"/>
    </source>
</evidence>
<dbReference type="InterPro" id="IPR023468">
    <property type="entry name" value="Riboflavin_kinase"/>
</dbReference>
<dbReference type="Gene3D" id="2.40.30.30">
    <property type="entry name" value="Riboflavin kinase-like"/>
    <property type="match status" value="1"/>
</dbReference>
<keyword evidence="10 15" id="KW-0274">FAD</keyword>
<dbReference type="FunFam" id="3.40.50.620:FF:000021">
    <property type="entry name" value="Riboflavin biosynthesis protein"/>
    <property type="match status" value="1"/>
</dbReference>
<comment type="caution">
    <text evidence="17">The sequence shown here is derived from an EMBL/GenBank/DDBJ whole genome shotgun (WGS) entry which is preliminary data.</text>
</comment>
<evidence type="ECO:0000256" key="15">
    <source>
        <dbReference type="PIRNR" id="PIRNR004491"/>
    </source>
</evidence>
<sequence length="322" mass="36184">MKVYRELDTLLAETPTACGLGNFDGVHLGHQKLIDELVTMANKKGLESFIVTFEPHPSKILCPEKSSPLITLLRQKQKVIEAYGVKNLVVVPFTRKFSQMSYEEFVNCVLIDKLKAKLVVVGYDFRFGSGGRGTVEKLIMMGREKGFDTLIIPPVTHEEKVVSSTLIRSMIERGDMREARALLGRPFSIEGKVVAGEAIGRKLGFPTANISFSPEIVMPAYGVYAVLVSRAGKIYKGIANVGEKPTFKSKISNSQPTLEVHIFDFNEQIYGEEVEVYFIERIRDERLFSDAKSLAQQVKQDFLKARSILDKMQEPKQPIPYM</sequence>
<evidence type="ECO:0000256" key="8">
    <source>
        <dbReference type="ARBA" id="ARBA00022741"/>
    </source>
</evidence>
<dbReference type="NCBIfam" id="NF004162">
    <property type="entry name" value="PRK05627.1-5"/>
    <property type="match status" value="1"/>
</dbReference>
<dbReference type="GO" id="GO:0006747">
    <property type="term" value="P:FAD biosynthetic process"/>
    <property type="evidence" value="ECO:0007669"/>
    <property type="project" value="UniProtKB-UniRule"/>
</dbReference>
<dbReference type="InterPro" id="IPR014729">
    <property type="entry name" value="Rossmann-like_a/b/a_fold"/>
</dbReference>
<dbReference type="InterPro" id="IPR023465">
    <property type="entry name" value="Riboflavin_kinase_dom_sf"/>
</dbReference>
<evidence type="ECO:0000256" key="11">
    <source>
        <dbReference type="ARBA" id="ARBA00022840"/>
    </source>
</evidence>
<evidence type="ECO:0000256" key="5">
    <source>
        <dbReference type="ARBA" id="ARBA00022643"/>
    </source>
</evidence>
<keyword evidence="5 15" id="KW-0288">FMN</keyword>
<dbReference type="OrthoDB" id="9803667at2"/>
<keyword evidence="6 15" id="KW-0808">Transferase</keyword>
<dbReference type="Pfam" id="PF01687">
    <property type="entry name" value="Flavokinase"/>
    <property type="match status" value="1"/>
</dbReference>
<accession>A0A5S5ARZ6</accession>
<evidence type="ECO:0000313" key="18">
    <source>
        <dbReference type="Proteomes" id="UP000322294"/>
    </source>
</evidence>
<evidence type="ECO:0000256" key="9">
    <source>
        <dbReference type="ARBA" id="ARBA00022777"/>
    </source>
</evidence>
<evidence type="ECO:0000259" key="16">
    <source>
        <dbReference type="SMART" id="SM00904"/>
    </source>
</evidence>
<dbReference type="Pfam" id="PF06574">
    <property type="entry name" value="FAD_syn"/>
    <property type="match status" value="1"/>
</dbReference>
<dbReference type="GO" id="GO:0003919">
    <property type="term" value="F:FMN adenylyltransferase activity"/>
    <property type="evidence" value="ECO:0007669"/>
    <property type="project" value="UniProtKB-UniRule"/>
</dbReference>
<dbReference type="SUPFAM" id="SSF82114">
    <property type="entry name" value="Riboflavin kinase-like"/>
    <property type="match status" value="1"/>
</dbReference>
<dbReference type="GO" id="GO:0009398">
    <property type="term" value="P:FMN biosynthetic process"/>
    <property type="evidence" value="ECO:0007669"/>
    <property type="project" value="UniProtKB-UniRule"/>
</dbReference>
<dbReference type="EMBL" id="VNHO01000012">
    <property type="protein sequence ID" value="TYP54298.1"/>
    <property type="molecule type" value="Genomic_DNA"/>
</dbReference>
<dbReference type="InterPro" id="IPR002606">
    <property type="entry name" value="Riboflavin_kinase_bac"/>
</dbReference>
<evidence type="ECO:0000256" key="7">
    <source>
        <dbReference type="ARBA" id="ARBA00022695"/>
    </source>
</evidence>
<dbReference type="UniPathway" id="UPA00277">
    <property type="reaction ID" value="UER00407"/>
</dbReference>
<organism evidence="17 18">
    <name type="scientific">Thermosediminibacter litoriperuensis</name>
    <dbReference type="NCBI Taxonomy" id="291989"/>
    <lineage>
        <taxon>Bacteria</taxon>
        <taxon>Bacillati</taxon>
        <taxon>Bacillota</taxon>
        <taxon>Clostridia</taxon>
        <taxon>Thermosediminibacterales</taxon>
        <taxon>Thermosediminibacteraceae</taxon>
        <taxon>Thermosediminibacter</taxon>
    </lineage>
</organism>
<comment type="catalytic activity">
    <reaction evidence="13 15">
        <text>riboflavin + ATP = FMN + ADP + H(+)</text>
        <dbReference type="Rhea" id="RHEA:14357"/>
        <dbReference type="ChEBI" id="CHEBI:15378"/>
        <dbReference type="ChEBI" id="CHEBI:30616"/>
        <dbReference type="ChEBI" id="CHEBI:57986"/>
        <dbReference type="ChEBI" id="CHEBI:58210"/>
        <dbReference type="ChEBI" id="CHEBI:456216"/>
        <dbReference type="EC" id="2.7.1.26"/>
    </reaction>
</comment>
<evidence type="ECO:0000256" key="4">
    <source>
        <dbReference type="ARBA" id="ARBA00022630"/>
    </source>
</evidence>